<gene>
    <name evidence="3" type="ORF">E1293_35900</name>
</gene>
<dbReference type="PANTHER" id="PTHR43784">
    <property type="entry name" value="GDSL-LIKE LIPASE/ACYLHYDROLASE, PUTATIVE (AFU_ORTHOLOGUE AFUA_2G00820)-RELATED"/>
    <property type="match status" value="1"/>
</dbReference>
<dbReference type="Proteomes" id="UP000295578">
    <property type="component" value="Unassembled WGS sequence"/>
</dbReference>
<reference evidence="3 4" key="1">
    <citation type="submission" date="2019-03" db="EMBL/GenBank/DDBJ databases">
        <title>Draft genome sequences of novel Actinobacteria.</title>
        <authorList>
            <person name="Sahin N."/>
            <person name="Ay H."/>
            <person name="Saygin H."/>
        </authorList>
    </citation>
    <scope>NUCLEOTIDE SEQUENCE [LARGE SCALE GENOMIC DNA]</scope>
    <source>
        <strain evidence="3 4">DSM 45941</strain>
    </source>
</reference>
<dbReference type="InterPro" id="IPR013830">
    <property type="entry name" value="SGNH_hydro"/>
</dbReference>
<feature type="signal peptide" evidence="1">
    <location>
        <begin position="1"/>
        <end position="18"/>
    </location>
</feature>
<dbReference type="GO" id="GO:0016787">
    <property type="term" value="F:hydrolase activity"/>
    <property type="evidence" value="ECO:0007669"/>
    <property type="project" value="UniProtKB-KW"/>
</dbReference>
<keyword evidence="1" id="KW-0732">Signal</keyword>
<dbReference type="OrthoDB" id="1828825at2"/>
<dbReference type="SUPFAM" id="SSF52266">
    <property type="entry name" value="SGNH hydrolase"/>
    <property type="match status" value="1"/>
</dbReference>
<comment type="caution">
    <text evidence="3">The sequence shown here is derived from an EMBL/GenBank/DDBJ whole genome shotgun (WGS) entry which is preliminary data.</text>
</comment>
<dbReference type="PANTHER" id="PTHR43784:SF2">
    <property type="entry name" value="GDSL-LIKE LIPASE_ACYLHYDROLASE, PUTATIVE (AFU_ORTHOLOGUE AFUA_2G00820)-RELATED"/>
    <property type="match status" value="1"/>
</dbReference>
<dbReference type="InterPro" id="IPR036514">
    <property type="entry name" value="SGNH_hydro_sf"/>
</dbReference>
<organism evidence="3 4">
    <name type="scientific">Actinomadura darangshiensis</name>
    <dbReference type="NCBI Taxonomy" id="705336"/>
    <lineage>
        <taxon>Bacteria</taxon>
        <taxon>Bacillati</taxon>
        <taxon>Actinomycetota</taxon>
        <taxon>Actinomycetes</taxon>
        <taxon>Streptosporangiales</taxon>
        <taxon>Thermomonosporaceae</taxon>
        <taxon>Actinomadura</taxon>
    </lineage>
</organism>
<dbReference type="Gene3D" id="3.40.50.1110">
    <property type="entry name" value="SGNH hydrolase"/>
    <property type="match status" value="1"/>
</dbReference>
<protein>
    <submittedName>
        <fullName evidence="3">SGNH/GDSL hydrolase family protein</fullName>
    </submittedName>
</protein>
<dbReference type="InterPro" id="IPR053140">
    <property type="entry name" value="GDSL_Rv0518-like"/>
</dbReference>
<dbReference type="Pfam" id="PF13472">
    <property type="entry name" value="Lipase_GDSL_2"/>
    <property type="match status" value="1"/>
</dbReference>
<feature type="chain" id="PRO_5039170033" evidence="1">
    <location>
        <begin position="19"/>
        <end position="431"/>
    </location>
</feature>
<evidence type="ECO:0000313" key="3">
    <source>
        <dbReference type="EMBL" id="TDD69386.1"/>
    </source>
</evidence>
<dbReference type="EMBL" id="SMKY01000252">
    <property type="protein sequence ID" value="TDD69386.1"/>
    <property type="molecule type" value="Genomic_DNA"/>
</dbReference>
<proteinExistence type="predicted"/>
<accession>A0A4R5ADN9</accession>
<dbReference type="CDD" id="cd01830">
    <property type="entry name" value="XynE_like"/>
    <property type="match status" value="1"/>
</dbReference>
<evidence type="ECO:0000256" key="1">
    <source>
        <dbReference type="SAM" id="SignalP"/>
    </source>
</evidence>
<feature type="domain" description="SGNH hydrolase-type esterase" evidence="2">
    <location>
        <begin position="224"/>
        <end position="421"/>
    </location>
</feature>
<sequence length="431" mass="45074">MRAAKITLGALVATAMVAAITHTSSSIPSVRAQLHDAAVPSGGWTAAWGAGMQPAVAGDDPNWSRKGFADQSVRQVVRVGAGGAEVRIRLSNAYGTRPLRVAGASVGRSAGGALVWPKTIKPVTFGHASKAVVPAGKELVSDPVPLSTSPLERLAVTMRFAAPTGPATFHRYAMTRSFRAPGDHLSDVGKDTFTESTASWYYLAGVEVAGRPVQGDPAGGSVVVFGDSLVDGVGSTLDADARFPDGLQERLIAARRPRGVVNAGIGTGKLLRDSACGGEKGLSRFGRDVLDRPGVRSVIVHLGANDIGAPEVDDPCVRPNPKVTAQQLIAGHRALIRAAHARGVKAIGMTILPMKGAFFPLWSPAGEKVRQAVNLWIRTGHEYDAVIDADKVMADPADPEMPRPGYVYMDGLHPNDAGYQALAAGVDLDQL</sequence>
<keyword evidence="4" id="KW-1185">Reference proteome</keyword>
<evidence type="ECO:0000259" key="2">
    <source>
        <dbReference type="Pfam" id="PF13472"/>
    </source>
</evidence>
<evidence type="ECO:0000313" key="4">
    <source>
        <dbReference type="Proteomes" id="UP000295578"/>
    </source>
</evidence>
<name>A0A4R5ADN9_9ACTN</name>
<keyword evidence="3" id="KW-0378">Hydrolase</keyword>
<dbReference type="AlphaFoldDB" id="A0A4R5ADN9"/>